<gene>
    <name evidence="2" type="primary">MURF5</name>
</gene>
<reference evidence="2" key="2">
    <citation type="journal article" date="2019" name="Pathogens">
        <title>Evolutionary Insight into the Trypanosomatidae Using Alignment-Free Phylogenomics of the Kinetoplast.</title>
        <authorList>
            <person name="Kaufer A."/>
            <person name="Stark D."/>
            <person name="Ellis J."/>
        </authorList>
    </citation>
    <scope>NUCLEOTIDE SEQUENCE</scope>
    <source>
        <strain evidence="2">LSH01</strain>
    </source>
</reference>
<geneLocation type="mitochondrion" evidence="2"/>
<proteinExistence type="predicted"/>
<keyword evidence="1" id="KW-1133">Transmembrane helix</keyword>
<accession>A0A5H3CTY9</accession>
<dbReference type="EMBL" id="BK010883">
    <property type="protein sequence ID" value="DAC80459.1"/>
    <property type="molecule type" value="Genomic_DNA"/>
</dbReference>
<reference evidence="2" key="1">
    <citation type="journal article" date="2019" name="Infect. Genet. Evol.">
        <title>The complete coding region of the maxicircle as a superior phylogenetic marker for exploring evolutionary relationships between members of the Leishmaniinae.</title>
        <authorList>
            <person name="Kaufer A."/>
            <person name="Barratt J."/>
            <person name="Stark D."/>
            <person name="Ellis J."/>
        </authorList>
    </citation>
    <scope>NUCLEOTIDE SEQUENCE</scope>
    <source>
        <strain evidence="2">LSH01</strain>
    </source>
</reference>
<keyword evidence="1" id="KW-0812">Transmembrane</keyword>
<evidence type="ECO:0000313" key="2">
    <source>
        <dbReference type="EMBL" id="DAC80459.1"/>
    </source>
</evidence>
<keyword evidence="2" id="KW-0496">Mitochondrion</keyword>
<keyword evidence="1" id="KW-0472">Membrane</keyword>
<name>A0A5H3CTY9_9TRYP</name>
<feature type="transmembrane region" description="Helical" evidence="1">
    <location>
        <begin position="65"/>
        <end position="85"/>
    </location>
</feature>
<dbReference type="CDD" id="cd23640">
    <property type="entry name" value="uS3m"/>
    <property type="match status" value="1"/>
</dbReference>
<organism evidence="2">
    <name type="scientific">Leishmania shawi</name>
    <dbReference type="NCBI Taxonomy" id="5680"/>
    <lineage>
        <taxon>Eukaryota</taxon>
        <taxon>Discoba</taxon>
        <taxon>Euglenozoa</taxon>
        <taxon>Kinetoplastea</taxon>
        <taxon>Metakinetoplastina</taxon>
        <taxon>Trypanosomatida</taxon>
        <taxon>Trypanosomatidae</taxon>
        <taxon>Leishmaniinae</taxon>
        <taxon>Leishmania</taxon>
        <taxon>Leishmania guyanensis species complex</taxon>
    </lineage>
</organism>
<feature type="transmembrane region" description="Helical" evidence="1">
    <location>
        <begin position="38"/>
        <end position="59"/>
    </location>
</feature>
<evidence type="ECO:0000256" key="1">
    <source>
        <dbReference type="SAM" id="Phobius"/>
    </source>
</evidence>
<protein>
    <submittedName>
        <fullName evidence="2">MURF5</fullName>
    </submittedName>
</protein>
<dbReference type="AlphaFoldDB" id="A0A5H3CTY9"/>
<sequence length="112" mass="13943">MKMFTYKLLKKNFYFLNKINKINKFFNTLHCIDIYNTIYFNLNGILLWLNIIHINIILIKYSFLILLNNLEYLIISTFKFIRIYIKKMLSFRFWKERRDLRESFLKGVLRKD</sequence>